<dbReference type="GO" id="GO:0001817">
    <property type="term" value="P:regulation of cytokine production"/>
    <property type="evidence" value="ECO:0007669"/>
    <property type="project" value="TreeGrafter"/>
</dbReference>
<evidence type="ECO:0000256" key="7">
    <source>
        <dbReference type="SAM" id="Phobius"/>
    </source>
</evidence>
<feature type="domain" description="Ig-like" evidence="9">
    <location>
        <begin position="17"/>
        <end position="129"/>
    </location>
</feature>
<evidence type="ECO:0000256" key="3">
    <source>
        <dbReference type="ARBA" id="ARBA00023136"/>
    </source>
</evidence>
<keyword evidence="3 7" id="KW-0472">Membrane</keyword>
<evidence type="ECO:0000313" key="11">
    <source>
        <dbReference type="Proteomes" id="UP000694389"/>
    </source>
</evidence>
<organism evidence="10 11">
    <name type="scientific">Dicentrarchus labrax</name>
    <name type="common">European seabass</name>
    <name type="synonym">Morone labrax</name>
    <dbReference type="NCBI Taxonomy" id="13489"/>
    <lineage>
        <taxon>Eukaryota</taxon>
        <taxon>Metazoa</taxon>
        <taxon>Chordata</taxon>
        <taxon>Craniata</taxon>
        <taxon>Vertebrata</taxon>
        <taxon>Euteleostomi</taxon>
        <taxon>Actinopterygii</taxon>
        <taxon>Neopterygii</taxon>
        <taxon>Teleostei</taxon>
        <taxon>Neoteleostei</taxon>
        <taxon>Acanthomorphata</taxon>
        <taxon>Eupercaria</taxon>
        <taxon>Moronidae</taxon>
        <taxon>Dicentrarchus</taxon>
    </lineage>
</organism>
<dbReference type="PROSITE" id="PS50835">
    <property type="entry name" value="IG_LIKE"/>
    <property type="match status" value="1"/>
</dbReference>
<dbReference type="InterPro" id="IPR013106">
    <property type="entry name" value="Ig_V-set"/>
</dbReference>
<feature type="signal peptide" evidence="8">
    <location>
        <begin position="1"/>
        <end position="16"/>
    </location>
</feature>
<keyword evidence="7" id="KW-1133">Transmembrane helix</keyword>
<comment type="subcellular location">
    <subcellularLocation>
        <location evidence="1">Membrane</location>
    </subcellularLocation>
</comment>
<keyword evidence="7" id="KW-0812">Transmembrane</keyword>
<evidence type="ECO:0000256" key="1">
    <source>
        <dbReference type="ARBA" id="ARBA00004370"/>
    </source>
</evidence>
<evidence type="ECO:0000313" key="10">
    <source>
        <dbReference type="Ensembl" id="ENSDLAP00005037867.2"/>
    </source>
</evidence>
<dbReference type="GeneTree" id="ENSGT01050000244843"/>
<dbReference type="Gene3D" id="2.60.40.10">
    <property type="entry name" value="Immunoglobulins"/>
    <property type="match status" value="1"/>
</dbReference>
<dbReference type="GO" id="GO:0050852">
    <property type="term" value="P:T cell receptor signaling pathway"/>
    <property type="evidence" value="ECO:0007669"/>
    <property type="project" value="TreeGrafter"/>
</dbReference>
<name>A0A8C4H726_DICLA</name>
<reference evidence="10" key="2">
    <citation type="submission" date="2025-09" db="UniProtKB">
        <authorList>
            <consortium name="Ensembl"/>
        </authorList>
    </citation>
    <scope>IDENTIFICATION</scope>
</reference>
<dbReference type="InterPro" id="IPR013783">
    <property type="entry name" value="Ig-like_fold"/>
</dbReference>
<dbReference type="FunFam" id="2.60.40.10:FF:000142">
    <property type="entry name" value="V-set domain-containing T-cell activation inhibitor 1"/>
    <property type="match status" value="1"/>
</dbReference>
<dbReference type="Ensembl" id="ENSDLAT00005040423.2">
    <property type="protein sequence ID" value="ENSDLAP00005037867.2"/>
    <property type="gene ID" value="ENSDLAG00005029951.1"/>
</dbReference>
<dbReference type="Pfam" id="PF07686">
    <property type="entry name" value="V-set"/>
    <property type="match status" value="1"/>
</dbReference>
<dbReference type="GO" id="GO:0005102">
    <property type="term" value="F:signaling receptor binding"/>
    <property type="evidence" value="ECO:0007669"/>
    <property type="project" value="TreeGrafter"/>
</dbReference>
<proteinExistence type="predicted"/>
<keyword evidence="11" id="KW-1185">Reference proteome</keyword>
<evidence type="ECO:0000256" key="5">
    <source>
        <dbReference type="ARBA" id="ARBA00023180"/>
    </source>
</evidence>
<dbReference type="InterPro" id="IPR007110">
    <property type="entry name" value="Ig-like_dom"/>
</dbReference>
<keyword evidence="6" id="KW-0393">Immunoglobulin domain</keyword>
<sequence length="236" mass="25958">MKLLLVLMSSLSLVDAPESDVIGSHNPVTVTLGDNAILPCYLEPPFDVRTLTVEWKRDEQYVHVSRHGKDYLDDQDENFRGRTSVFHEEMIFGNISLKLTNVTELDAGSYTCFVPKLQSQARRGFINLTVEPVEQKNDKGSQTNNTNTEPGNHGVLGAVAITGISVAVCALLAVGIAAVLWMKYGNLSKSHFFFCISCISVRSICPCCFRAFSLSCCLIMMVDLGQAPLLVVPHCQ</sequence>
<keyword evidence="2 8" id="KW-0732">Signal</keyword>
<keyword evidence="5" id="KW-0325">Glycoprotein</keyword>
<dbReference type="SUPFAM" id="SSF48726">
    <property type="entry name" value="Immunoglobulin"/>
    <property type="match status" value="1"/>
</dbReference>
<dbReference type="AlphaFoldDB" id="A0A8C4H726"/>
<dbReference type="InterPro" id="IPR003599">
    <property type="entry name" value="Ig_sub"/>
</dbReference>
<dbReference type="Proteomes" id="UP000694389">
    <property type="component" value="Unassembled WGS sequence"/>
</dbReference>
<dbReference type="SMART" id="SM00409">
    <property type="entry name" value="IG"/>
    <property type="match status" value="1"/>
</dbReference>
<evidence type="ECO:0000256" key="8">
    <source>
        <dbReference type="SAM" id="SignalP"/>
    </source>
</evidence>
<dbReference type="InterPro" id="IPR050504">
    <property type="entry name" value="IgSF_BTN/MOG"/>
</dbReference>
<evidence type="ECO:0000256" key="4">
    <source>
        <dbReference type="ARBA" id="ARBA00023157"/>
    </source>
</evidence>
<evidence type="ECO:0000259" key="9">
    <source>
        <dbReference type="PROSITE" id="PS50835"/>
    </source>
</evidence>
<dbReference type="GO" id="GO:0050863">
    <property type="term" value="P:regulation of T cell activation"/>
    <property type="evidence" value="ECO:0007669"/>
    <property type="project" value="UniProtKB-ARBA"/>
</dbReference>
<gene>
    <name evidence="10" type="primary">LOC127360625</name>
</gene>
<evidence type="ECO:0000256" key="2">
    <source>
        <dbReference type="ARBA" id="ARBA00022729"/>
    </source>
</evidence>
<dbReference type="GO" id="GO:1903037">
    <property type="term" value="P:regulation of leukocyte cell-cell adhesion"/>
    <property type="evidence" value="ECO:0007669"/>
    <property type="project" value="UniProtKB-ARBA"/>
</dbReference>
<protein>
    <recommendedName>
        <fullName evidence="9">Ig-like domain-containing protein</fullName>
    </recommendedName>
</protein>
<reference evidence="10" key="1">
    <citation type="submission" date="2025-08" db="UniProtKB">
        <authorList>
            <consortium name="Ensembl"/>
        </authorList>
    </citation>
    <scope>IDENTIFICATION</scope>
</reference>
<accession>A0A8C4H726</accession>
<evidence type="ECO:0000256" key="6">
    <source>
        <dbReference type="ARBA" id="ARBA00023319"/>
    </source>
</evidence>
<feature type="chain" id="PRO_5035835823" description="Ig-like domain-containing protein" evidence="8">
    <location>
        <begin position="17"/>
        <end position="236"/>
    </location>
</feature>
<dbReference type="InterPro" id="IPR036179">
    <property type="entry name" value="Ig-like_dom_sf"/>
</dbReference>
<dbReference type="PANTHER" id="PTHR24100">
    <property type="entry name" value="BUTYROPHILIN"/>
    <property type="match status" value="1"/>
</dbReference>
<feature type="transmembrane region" description="Helical" evidence="7">
    <location>
        <begin position="155"/>
        <end position="180"/>
    </location>
</feature>
<dbReference type="PANTHER" id="PTHR24100:SF151">
    <property type="entry name" value="ICOS LIGAND"/>
    <property type="match status" value="1"/>
</dbReference>
<keyword evidence="4" id="KW-1015">Disulfide bond</keyword>
<dbReference type="GO" id="GO:0009897">
    <property type="term" value="C:external side of plasma membrane"/>
    <property type="evidence" value="ECO:0007669"/>
    <property type="project" value="TreeGrafter"/>
</dbReference>